<reference evidence="3" key="1">
    <citation type="submission" date="2014-07" db="EMBL/GenBank/DDBJ databases">
        <authorList>
            <person name="Martin A.A"/>
            <person name="De Silva N."/>
        </authorList>
    </citation>
    <scope>NUCLEOTIDE SEQUENCE</scope>
</reference>
<evidence type="ECO:0000256" key="2">
    <source>
        <dbReference type="SAM" id="MobiDB-lite"/>
    </source>
</evidence>
<dbReference type="Proteomes" id="UP000035680">
    <property type="component" value="Unassembled WGS sequence"/>
</dbReference>
<name>A0A0K0FYS8_STRVS</name>
<reference evidence="4" key="2">
    <citation type="submission" date="2015-08" db="UniProtKB">
        <authorList>
            <consortium name="WormBaseParasite"/>
        </authorList>
    </citation>
    <scope>IDENTIFICATION</scope>
</reference>
<keyword evidence="1" id="KW-0175">Coiled coil</keyword>
<dbReference type="AlphaFoldDB" id="A0A0K0FYS8"/>
<feature type="coiled-coil region" evidence="1">
    <location>
        <begin position="70"/>
        <end position="100"/>
    </location>
</feature>
<protein>
    <submittedName>
        <fullName evidence="4">ATP synthase-coupling factor 6, mitochondrial</fullName>
    </submittedName>
</protein>
<proteinExistence type="predicted"/>
<keyword evidence="3" id="KW-1185">Reference proteome</keyword>
<evidence type="ECO:0000313" key="3">
    <source>
        <dbReference type="Proteomes" id="UP000035680"/>
    </source>
</evidence>
<evidence type="ECO:0000256" key="1">
    <source>
        <dbReference type="SAM" id="Coils"/>
    </source>
</evidence>
<feature type="region of interest" description="Disordered" evidence="2">
    <location>
        <begin position="107"/>
        <end position="130"/>
    </location>
</feature>
<organism evidence="3 4">
    <name type="scientific">Strongyloides venezuelensis</name>
    <name type="common">Threadworm</name>
    <dbReference type="NCBI Taxonomy" id="75913"/>
    <lineage>
        <taxon>Eukaryota</taxon>
        <taxon>Metazoa</taxon>
        <taxon>Ecdysozoa</taxon>
        <taxon>Nematoda</taxon>
        <taxon>Chromadorea</taxon>
        <taxon>Rhabditida</taxon>
        <taxon>Tylenchina</taxon>
        <taxon>Panagrolaimomorpha</taxon>
        <taxon>Strongyloidoidea</taxon>
        <taxon>Strongyloididae</taxon>
        <taxon>Strongyloides</taxon>
    </lineage>
</organism>
<accession>A0A0K0FYS8</accession>
<sequence length="130" mass="14919">MEQRLKKFFVPAKNLAKHRLNDMIKVASFQMRQKDSSLKFFMTNYRRSKELVAAAKKKFVASNGKPEEKVGELDEELQRLLKEEAELEKEKARMLKLINLGTKQLKEEDAVKAPSSTGANSVNSRETSFL</sequence>
<evidence type="ECO:0000313" key="4">
    <source>
        <dbReference type="WBParaSite" id="SVE_1760500.1"/>
    </source>
</evidence>
<feature type="compositionally biased region" description="Polar residues" evidence="2">
    <location>
        <begin position="114"/>
        <end position="130"/>
    </location>
</feature>
<dbReference type="WBParaSite" id="SVE_1760500.1">
    <property type="protein sequence ID" value="SVE_1760500.1"/>
    <property type="gene ID" value="SVE_1760500"/>
</dbReference>